<dbReference type="Proteomes" id="UP000019335">
    <property type="component" value="Chromosome 5"/>
</dbReference>
<keyword evidence="8 12" id="KW-1133">Transmembrane helix</keyword>
<dbReference type="EMBL" id="AZIL01000352">
    <property type="protein sequence ID" value="EWM28286.1"/>
    <property type="molecule type" value="Genomic_DNA"/>
</dbReference>
<organism evidence="13 14">
    <name type="scientific">Nannochloropsis gaditana</name>
    <dbReference type="NCBI Taxonomy" id="72520"/>
    <lineage>
        <taxon>Eukaryota</taxon>
        <taxon>Sar</taxon>
        <taxon>Stramenopiles</taxon>
        <taxon>Ochrophyta</taxon>
        <taxon>Eustigmatophyceae</taxon>
        <taxon>Eustigmatales</taxon>
        <taxon>Monodopsidaceae</taxon>
        <taxon>Nannochloropsis</taxon>
    </lineage>
</organism>
<dbReference type="PANTHER" id="PTHR13050">
    <property type="entry name" value="USE1-LIKE PROTEIN"/>
    <property type="match status" value="1"/>
</dbReference>
<keyword evidence="7" id="KW-0653">Protein transport</keyword>
<name>W7U638_9STRA</name>
<protein>
    <submittedName>
        <fullName evidence="13">Vesicle transport protein, Use1</fullName>
    </submittedName>
</protein>
<evidence type="ECO:0000256" key="1">
    <source>
        <dbReference type="ARBA" id="ARBA00004163"/>
    </source>
</evidence>
<dbReference type="GO" id="GO:0031201">
    <property type="term" value="C:SNARE complex"/>
    <property type="evidence" value="ECO:0007669"/>
    <property type="project" value="TreeGrafter"/>
</dbReference>
<evidence type="ECO:0000256" key="7">
    <source>
        <dbReference type="ARBA" id="ARBA00022927"/>
    </source>
</evidence>
<feature type="coiled-coil region" evidence="10">
    <location>
        <begin position="238"/>
        <end position="265"/>
    </location>
</feature>
<sequence>MFVSSYNTAPLLFPFPHSPALTWIWPMGGSEQTAMLPHRRRLVDFSRLLKATERIHKASLGLSPGQRAYLLELNRLNAFLRALREQLVELHNLDLGVVVAPKTLQEFSFRVDGLERSLMDRQQELRRFHASGALNGSKDNPSMSTKPSAVTGPDITSGTVQGTRTTPCRESRGGNFLSGQAGKSKKGKGRGDRVDGGDEDKVTKEKEAQQVLTEQLEELVGALKASSMLVHTSLRAQNKVLDKTEDAAQRNLDSLQVELKKTEEQLKRNWSNSLTSCFMIAIILSIFMGTLLFMRFFPKRRWILW</sequence>
<gene>
    <name evidence="13" type="ORF">Naga_100004g60</name>
</gene>
<comment type="similarity">
    <text evidence="2">Belongs to the USE1 family.</text>
</comment>
<feature type="region of interest" description="Disordered" evidence="11">
    <location>
        <begin position="131"/>
        <end position="205"/>
    </location>
</feature>
<evidence type="ECO:0000256" key="10">
    <source>
        <dbReference type="SAM" id="Coils"/>
    </source>
</evidence>
<keyword evidence="9 12" id="KW-0472">Membrane</keyword>
<proteinExistence type="inferred from homology"/>
<accession>W7U638</accession>
<evidence type="ECO:0000256" key="5">
    <source>
        <dbReference type="ARBA" id="ARBA00022824"/>
    </source>
</evidence>
<keyword evidence="5" id="KW-0256">Endoplasmic reticulum</keyword>
<evidence type="ECO:0000256" key="4">
    <source>
        <dbReference type="ARBA" id="ARBA00022692"/>
    </source>
</evidence>
<dbReference type="InterPro" id="IPR019150">
    <property type="entry name" value="Vesicle_transport_protein_Use1"/>
</dbReference>
<evidence type="ECO:0000256" key="2">
    <source>
        <dbReference type="ARBA" id="ARBA00007891"/>
    </source>
</evidence>
<evidence type="ECO:0000313" key="14">
    <source>
        <dbReference type="Proteomes" id="UP000019335"/>
    </source>
</evidence>
<keyword evidence="6" id="KW-0931">ER-Golgi transport</keyword>
<keyword evidence="14" id="KW-1185">Reference proteome</keyword>
<dbReference type="GO" id="GO:0005789">
    <property type="term" value="C:endoplasmic reticulum membrane"/>
    <property type="evidence" value="ECO:0007669"/>
    <property type="project" value="UniProtKB-SubCell"/>
</dbReference>
<dbReference type="Pfam" id="PF09753">
    <property type="entry name" value="Use1"/>
    <property type="match status" value="1"/>
</dbReference>
<comment type="subcellular location">
    <subcellularLocation>
        <location evidence="1">Endoplasmic reticulum membrane</location>
        <topology evidence="1">Single-pass type IV membrane protein</topology>
    </subcellularLocation>
</comment>
<evidence type="ECO:0000256" key="11">
    <source>
        <dbReference type="SAM" id="MobiDB-lite"/>
    </source>
</evidence>
<dbReference type="GO" id="GO:0006890">
    <property type="term" value="P:retrograde vesicle-mediated transport, Golgi to endoplasmic reticulum"/>
    <property type="evidence" value="ECO:0007669"/>
    <property type="project" value="TreeGrafter"/>
</dbReference>
<dbReference type="AlphaFoldDB" id="W7U638"/>
<evidence type="ECO:0000256" key="9">
    <source>
        <dbReference type="ARBA" id="ARBA00023136"/>
    </source>
</evidence>
<feature type="compositionally biased region" description="Polar residues" evidence="11">
    <location>
        <begin position="137"/>
        <end position="166"/>
    </location>
</feature>
<evidence type="ECO:0000256" key="12">
    <source>
        <dbReference type="SAM" id="Phobius"/>
    </source>
</evidence>
<dbReference type="GO" id="GO:0005484">
    <property type="term" value="F:SNAP receptor activity"/>
    <property type="evidence" value="ECO:0007669"/>
    <property type="project" value="TreeGrafter"/>
</dbReference>
<dbReference type="GO" id="GO:0015031">
    <property type="term" value="P:protein transport"/>
    <property type="evidence" value="ECO:0007669"/>
    <property type="project" value="UniProtKB-KW"/>
</dbReference>
<keyword evidence="3" id="KW-0813">Transport</keyword>
<feature type="transmembrane region" description="Helical" evidence="12">
    <location>
        <begin position="278"/>
        <end position="297"/>
    </location>
</feature>
<dbReference type="PANTHER" id="PTHR13050:SF7">
    <property type="entry name" value="VESICLE TRANSPORT PROTEIN USE1"/>
    <property type="match status" value="1"/>
</dbReference>
<evidence type="ECO:0000313" key="13">
    <source>
        <dbReference type="EMBL" id="EWM28286.1"/>
    </source>
</evidence>
<feature type="compositionally biased region" description="Basic and acidic residues" evidence="11">
    <location>
        <begin position="189"/>
        <end position="205"/>
    </location>
</feature>
<evidence type="ECO:0000256" key="3">
    <source>
        <dbReference type="ARBA" id="ARBA00022448"/>
    </source>
</evidence>
<reference evidence="13 14" key="1">
    <citation type="journal article" date="2014" name="Mol. Plant">
        <title>Chromosome Scale Genome Assembly and Transcriptome Profiling of Nannochloropsis gaditana in Nitrogen Depletion.</title>
        <authorList>
            <person name="Corteggiani Carpinelli E."/>
            <person name="Telatin A."/>
            <person name="Vitulo N."/>
            <person name="Forcato C."/>
            <person name="D'Angelo M."/>
            <person name="Schiavon R."/>
            <person name="Vezzi A."/>
            <person name="Giacometti G.M."/>
            <person name="Morosinotto T."/>
            <person name="Valle G."/>
        </authorList>
    </citation>
    <scope>NUCLEOTIDE SEQUENCE [LARGE SCALE GENOMIC DNA]</scope>
    <source>
        <strain evidence="13 14">B-31</strain>
    </source>
</reference>
<keyword evidence="10" id="KW-0175">Coiled coil</keyword>
<evidence type="ECO:0000256" key="8">
    <source>
        <dbReference type="ARBA" id="ARBA00022989"/>
    </source>
</evidence>
<dbReference type="OrthoDB" id="4506189at2759"/>
<keyword evidence="4 12" id="KW-0812">Transmembrane</keyword>
<evidence type="ECO:0000256" key="6">
    <source>
        <dbReference type="ARBA" id="ARBA00022892"/>
    </source>
</evidence>
<comment type="caution">
    <text evidence="13">The sequence shown here is derived from an EMBL/GenBank/DDBJ whole genome shotgun (WGS) entry which is preliminary data.</text>
</comment>